<dbReference type="GO" id="GO:0046872">
    <property type="term" value="F:metal ion binding"/>
    <property type="evidence" value="ECO:0007669"/>
    <property type="project" value="UniProtKB-KW"/>
</dbReference>
<accession>A0A3S0V450</accession>
<protein>
    <submittedName>
        <fullName evidence="3">VOC family protein</fullName>
    </submittedName>
</protein>
<dbReference type="RefSeq" id="WP_126571966.1">
    <property type="nucleotide sequence ID" value="NZ_RXZH01000001.1"/>
</dbReference>
<evidence type="ECO:0000256" key="1">
    <source>
        <dbReference type="ARBA" id="ARBA00022723"/>
    </source>
</evidence>
<dbReference type="Pfam" id="PF00903">
    <property type="entry name" value="Glyoxalase"/>
    <property type="match status" value="1"/>
</dbReference>
<dbReference type="Gene3D" id="3.10.180.10">
    <property type="entry name" value="2,3-Dihydroxybiphenyl 1,2-Dioxygenase, domain 1"/>
    <property type="match status" value="1"/>
</dbReference>
<evidence type="ECO:0000313" key="4">
    <source>
        <dbReference type="Proteomes" id="UP000268973"/>
    </source>
</evidence>
<dbReference type="CDD" id="cd06587">
    <property type="entry name" value="VOC"/>
    <property type="match status" value="1"/>
</dbReference>
<comment type="caution">
    <text evidence="3">The sequence shown here is derived from an EMBL/GenBank/DDBJ whole genome shotgun (WGS) entry which is preliminary data.</text>
</comment>
<proteinExistence type="predicted"/>
<dbReference type="InterPro" id="IPR029068">
    <property type="entry name" value="Glyas_Bleomycin-R_OHBP_Dase"/>
</dbReference>
<dbReference type="Proteomes" id="UP000268973">
    <property type="component" value="Unassembled WGS sequence"/>
</dbReference>
<dbReference type="SUPFAM" id="SSF54593">
    <property type="entry name" value="Glyoxalase/Bleomycin resistance protein/Dihydroxybiphenyl dioxygenase"/>
    <property type="match status" value="1"/>
</dbReference>
<evidence type="ECO:0000259" key="2">
    <source>
        <dbReference type="PROSITE" id="PS51819"/>
    </source>
</evidence>
<reference evidence="3 4" key="1">
    <citation type="submission" date="2018-12" db="EMBL/GenBank/DDBJ databases">
        <title>Vibrio sp. isolated from China Sea.</title>
        <authorList>
            <person name="Li Y."/>
        </authorList>
    </citation>
    <scope>NUCLEOTIDE SEQUENCE [LARGE SCALE GENOMIC DNA]</scope>
    <source>
        <strain evidence="3 4">BEI207</strain>
    </source>
</reference>
<dbReference type="PROSITE" id="PS51819">
    <property type="entry name" value="VOC"/>
    <property type="match status" value="1"/>
</dbReference>
<keyword evidence="1" id="KW-0479">Metal-binding</keyword>
<dbReference type="InterPro" id="IPR051332">
    <property type="entry name" value="Fosfomycin_Res_Enzymes"/>
</dbReference>
<gene>
    <name evidence="3" type="ORF">EJ063_00045</name>
</gene>
<dbReference type="InterPro" id="IPR037523">
    <property type="entry name" value="VOC_core"/>
</dbReference>
<dbReference type="OrthoDB" id="9804944at2"/>
<evidence type="ECO:0000313" key="3">
    <source>
        <dbReference type="EMBL" id="RTZ17210.1"/>
    </source>
</evidence>
<name>A0A3S0V450_9VIBR</name>
<dbReference type="AlphaFoldDB" id="A0A3S0V450"/>
<dbReference type="PANTHER" id="PTHR36113:SF6">
    <property type="entry name" value="FOSFOMYCIN RESISTANCE PROTEIN FOSX"/>
    <property type="match status" value="1"/>
</dbReference>
<sequence>MERPTSFSGIRHIALVVQKFEECETFYTDILGMKVLRRASKNLIYLTNGCDNLSLGRATAQRICSPISVDHFGLIVDSKEQLHEWYEYMQFKGVTLLDAPHDHSDGARSFHCKDPEGHVIQPLYHPAISGQTIR</sequence>
<dbReference type="PANTHER" id="PTHR36113">
    <property type="entry name" value="LYASE, PUTATIVE-RELATED-RELATED"/>
    <property type="match status" value="1"/>
</dbReference>
<dbReference type="InterPro" id="IPR004360">
    <property type="entry name" value="Glyas_Fos-R_dOase_dom"/>
</dbReference>
<organism evidence="3 4">
    <name type="scientific">Vibrio aquaticus</name>
    <dbReference type="NCBI Taxonomy" id="2496559"/>
    <lineage>
        <taxon>Bacteria</taxon>
        <taxon>Pseudomonadati</taxon>
        <taxon>Pseudomonadota</taxon>
        <taxon>Gammaproteobacteria</taxon>
        <taxon>Vibrionales</taxon>
        <taxon>Vibrionaceae</taxon>
        <taxon>Vibrio</taxon>
    </lineage>
</organism>
<keyword evidence="4" id="KW-1185">Reference proteome</keyword>
<feature type="domain" description="VOC" evidence="2">
    <location>
        <begin position="9"/>
        <end position="125"/>
    </location>
</feature>
<dbReference type="EMBL" id="RXZH01000001">
    <property type="protein sequence ID" value="RTZ17210.1"/>
    <property type="molecule type" value="Genomic_DNA"/>
</dbReference>